<dbReference type="PANTHER" id="PTHR42715:SF10">
    <property type="entry name" value="BETA-GLUCOSIDASE"/>
    <property type="match status" value="1"/>
</dbReference>
<reference evidence="4" key="1">
    <citation type="submission" date="2018-05" db="EMBL/GenBank/DDBJ databases">
        <authorList>
            <person name="Lanie J.A."/>
            <person name="Ng W.-L."/>
            <person name="Kazmierczak K.M."/>
            <person name="Andrzejewski T.M."/>
            <person name="Davidsen T.M."/>
            <person name="Wayne K.J."/>
            <person name="Tettelin H."/>
            <person name="Glass J.I."/>
            <person name="Rusch D."/>
            <person name="Podicherti R."/>
            <person name="Tsui H.-C.T."/>
            <person name="Winkler M.E."/>
        </authorList>
    </citation>
    <scope>NUCLEOTIDE SEQUENCE</scope>
</reference>
<keyword evidence="2" id="KW-0378">Hydrolase</keyword>
<protein>
    <recommendedName>
        <fullName evidence="3">Glycoside hydrolase family 3 N-terminal domain-containing protein</fullName>
    </recommendedName>
</protein>
<dbReference type="AlphaFoldDB" id="A0A382W1R5"/>
<name>A0A382W1R5_9ZZZZ</name>
<dbReference type="InterPro" id="IPR017853">
    <property type="entry name" value="GH"/>
</dbReference>
<dbReference type="InterPro" id="IPR036962">
    <property type="entry name" value="Glyco_hydro_3_N_sf"/>
</dbReference>
<evidence type="ECO:0000256" key="2">
    <source>
        <dbReference type="ARBA" id="ARBA00022801"/>
    </source>
</evidence>
<feature type="domain" description="Glycoside hydrolase family 3 N-terminal" evidence="3">
    <location>
        <begin position="123"/>
        <end position="243"/>
    </location>
</feature>
<dbReference type="GO" id="GO:0004553">
    <property type="term" value="F:hydrolase activity, hydrolyzing O-glycosyl compounds"/>
    <property type="evidence" value="ECO:0007669"/>
    <property type="project" value="InterPro"/>
</dbReference>
<dbReference type="SUPFAM" id="SSF51445">
    <property type="entry name" value="(Trans)glycosidases"/>
    <property type="match status" value="1"/>
</dbReference>
<evidence type="ECO:0000256" key="1">
    <source>
        <dbReference type="ARBA" id="ARBA00005336"/>
    </source>
</evidence>
<feature type="non-terminal residue" evidence="4">
    <location>
        <position position="1"/>
    </location>
</feature>
<dbReference type="PANTHER" id="PTHR42715">
    <property type="entry name" value="BETA-GLUCOSIDASE"/>
    <property type="match status" value="1"/>
</dbReference>
<feature type="non-terminal residue" evidence="4">
    <location>
        <position position="243"/>
    </location>
</feature>
<dbReference type="EMBL" id="UINC01156326">
    <property type="protein sequence ID" value="SVD52683.1"/>
    <property type="molecule type" value="Genomic_DNA"/>
</dbReference>
<evidence type="ECO:0000313" key="4">
    <source>
        <dbReference type="EMBL" id="SVD52683.1"/>
    </source>
</evidence>
<accession>A0A382W1R5</accession>
<gene>
    <name evidence="4" type="ORF">METZ01_LOCUS405537</name>
</gene>
<dbReference type="InterPro" id="IPR050288">
    <property type="entry name" value="Cellulose_deg_GH3"/>
</dbReference>
<sequence>VHYKPNNLQKVSRLECAFAIAATLLLVAGCGSDDDTAHTPTQPVASQVTEWLERLTTEQKILLVSGNGFSFQGRDPDEDRVPGAAGYTVDYSTIGLQPIALADGPAGLRISPEREGDDATYYATAFPIATALASSWDPALLGSIGRAMGQEILEYGVDVFLAPGMNVHRNPLGGRNFEYFSEDPLLSGRMAAALVNGVQSQGVGATIKHFAANNQETNRFLLDVTVSERALREIYLRGFEIAV</sequence>
<dbReference type="GO" id="GO:0005975">
    <property type="term" value="P:carbohydrate metabolic process"/>
    <property type="evidence" value="ECO:0007669"/>
    <property type="project" value="InterPro"/>
</dbReference>
<dbReference type="PRINTS" id="PR00133">
    <property type="entry name" value="GLHYDRLASE3"/>
</dbReference>
<dbReference type="Pfam" id="PF00933">
    <property type="entry name" value="Glyco_hydro_3"/>
    <property type="match status" value="1"/>
</dbReference>
<proteinExistence type="inferred from homology"/>
<dbReference type="InterPro" id="IPR001764">
    <property type="entry name" value="Glyco_hydro_3_N"/>
</dbReference>
<organism evidence="4">
    <name type="scientific">marine metagenome</name>
    <dbReference type="NCBI Taxonomy" id="408172"/>
    <lineage>
        <taxon>unclassified sequences</taxon>
        <taxon>metagenomes</taxon>
        <taxon>ecological metagenomes</taxon>
    </lineage>
</organism>
<dbReference type="Gene3D" id="3.20.20.300">
    <property type="entry name" value="Glycoside hydrolase, family 3, N-terminal domain"/>
    <property type="match status" value="1"/>
</dbReference>
<comment type="similarity">
    <text evidence="1">Belongs to the glycosyl hydrolase 3 family.</text>
</comment>
<evidence type="ECO:0000259" key="3">
    <source>
        <dbReference type="Pfam" id="PF00933"/>
    </source>
</evidence>